<keyword evidence="5" id="KW-0862">Zinc</keyword>
<proteinExistence type="predicted"/>
<evidence type="ECO:0000256" key="2">
    <source>
        <dbReference type="ARBA" id="ARBA00022723"/>
    </source>
</evidence>
<dbReference type="InterPro" id="IPR036236">
    <property type="entry name" value="Znf_C2H2_sf"/>
</dbReference>
<dbReference type="PROSITE" id="PS50157">
    <property type="entry name" value="ZINC_FINGER_C2H2_2"/>
    <property type="match status" value="2"/>
</dbReference>
<dbReference type="InterPro" id="IPR013087">
    <property type="entry name" value="Znf_C2H2_type"/>
</dbReference>
<dbReference type="InParanoid" id="A0A0N0PD27"/>
<keyword evidence="2" id="KW-0479">Metal-binding</keyword>
<dbReference type="Proteomes" id="UP000053240">
    <property type="component" value="Unassembled WGS sequence"/>
</dbReference>
<dbReference type="AlphaFoldDB" id="A0A0N0PD27"/>
<evidence type="ECO:0000256" key="6">
    <source>
        <dbReference type="ARBA" id="ARBA00023242"/>
    </source>
</evidence>
<evidence type="ECO:0000256" key="3">
    <source>
        <dbReference type="ARBA" id="ARBA00022737"/>
    </source>
</evidence>
<evidence type="ECO:0000313" key="10">
    <source>
        <dbReference type="Proteomes" id="UP000053240"/>
    </source>
</evidence>
<dbReference type="EMBL" id="KQ460396">
    <property type="protein sequence ID" value="KPJ15344.1"/>
    <property type="molecule type" value="Genomic_DNA"/>
</dbReference>
<evidence type="ECO:0000259" key="8">
    <source>
        <dbReference type="PROSITE" id="PS50157"/>
    </source>
</evidence>
<accession>A0A0N0PD27</accession>
<feature type="domain" description="C2H2-type" evidence="8">
    <location>
        <begin position="101"/>
        <end position="129"/>
    </location>
</feature>
<evidence type="ECO:0000256" key="5">
    <source>
        <dbReference type="ARBA" id="ARBA00022833"/>
    </source>
</evidence>
<dbReference type="FunFam" id="3.30.160.60:FF:000446">
    <property type="entry name" value="Zinc finger protein"/>
    <property type="match status" value="1"/>
</dbReference>
<sequence>MDFKTDIIIKEEPIDFEEEEIKLIDYNVSVKIENCATPDEIWCARNEALFAEIEKKLNEAEKNNQCRICGQRFVERHKKYLHDGVKAAWRHRTSLNPNEEIPCKECDKIFTNRNSLKTHMRNCHSTPHQCYICKSILKSKSYLMTHMLRVHDNSGNVHECEICGKKFKSLRYVRIHIKNSHMKSKKTKVIKQERDSSDEEI</sequence>
<keyword evidence="3" id="KW-0677">Repeat</keyword>
<reference evidence="9 10" key="1">
    <citation type="journal article" date="2015" name="Nat. Commun.">
        <title>Outbred genome sequencing and CRISPR/Cas9 gene editing in butterflies.</title>
        <authorList>
            <person name="Li X."/>
            <person name="Fan D."/>
            <person name="Zhang W."/>
            <person name="Liu G."/>
            <person name="Zhang L."/>
            <person name="Zhao L."/>
            <person name="Fang X."/>
            <person name="Chen L."/>
            <person name="Dong Y."/>
            <person name="Chen Y."/>
            <person name="Ding Y."/>
            <person name="Zhao R."/>
            <person name="Feng M."/>
            <person name="Zhu Y."/>
            <person name="Feng Y."/>
            <person name="Jiang X."/>
            <person name="Zhu D."/>
            <person name="Xiang H."/>
            <person name="Feng X."/>
            <person name="Li S."/>
            <person name="Wang J."/>
            <person name="Zhang G."/>
            <person name="Kronforst M.R."/>
            <person name="Wang W."/>
        </authorList>
    </citation>
    <scope>NUCLEOTIDE SEQUENCE [LARGE SCALE GENOMIC DNA]</scope>
    <source>
        <strain evidence="9">Ya'a_city_454_Pm</strain>
        <tissue evidence="9">Whole body</tissue>
    </source>
</reference>
<feature type="domain" description="C2H2-type" evidence="8">
    <location>
        <begin position="158"/>
        <end position="186"/>
    </location>
</feature>
<dbReference type="Pfam" id="PF00096">
    <property type="entry name" value="zf-C2H2"/>
    <property type="match status" value="2"/>
</dbReference>
<dbReference type="SMART" id="SM00355">
    <property type="entry name" value="ZnF_C2H2"/>
    <property type="match status" value="4"/>
</dbReference>
<dbReference type="PROSITE" id="PS00028">
    <property type="entry name" value="ZINC_FINGER_C2H2_1"/>
    <property type="match status" value="2"/>
</dbReference>
<evidence type="ECO:0000256" key="4">
    <source>
        <dbReference type="ARBA" id="ARBA00022771"/>
    </source>
</evidence>
<keyword evidence="10" id="KW-1185">Reference proteome</keyword>
<dbReference type="PANTHER" id="PTHR24406">
    <property type="entry name" value="TRANSCRIPTIONAL REPRESSOR CTCFL-RELATED"/>
    <property type="match status" value="1"/>
</dbReference>
<evidence type="ECO:0000256" key="1">
    <source>
        <dbReference type="ARBA" id="ARBA00004123"/>
    </source>
</evidence>
<dbReference type="InterPro" id="IPR050888">
    <property type="entry name" value="ZnF_C2H2-type_TF"/>
</dbReference>
<keyword evidence="6" id="KW-0539">Nucleus</keyword>
<dbReference type="GO" id="GO:0008270">
    <property type="term" value="F:zinc ion binding"/>
    <property type="evidence" value="ECO:0007669"/>
    <property type="project" value="UniProtKB-KW"/>
</dbReference>
<dbReference type="SUPFAM" id="SSF57667">
    <property type="entry name" value="beta-beta-alpha zinc fingers"/>
    <property type="match status" value="2"/>
</dbReference>
<gene>
    <name evidence="9" type="ORF">RR48_01905</name>
</gene>
<comment type="subcellular location">
    <subcellularLocation>
        <location evidence="1">Nucleus</location>
    </subcellularLocation>
</comment>
<name>A0A0N0PD27_PAPMA</name>
<keyword evidence="4 7" id="KW-0863">Zinc-finger</keyword>
<dbReference type="Gene3D" id="3.30.160.60">
    <property type="entry name" value="Classic Zinc Finger"/>
    <property type="match status" value="2"/>
</dbReference>
<evidence type="ECO:0000256" key="7">
    <source>
        <dbReference type="PROSITE-ProRule" id="PRU00042"/>
    </source>
</evidence>
<evidence type="ECO:0000313" key="9">
    <source>
        <dbReference type="EMBL" id="KPJ15344.1"/>
    </source>
</evidence>
<dbReference type="GO" id="GO:0005634">
    <property type="term" value="C:nucleus"/>
    <property type="evidence" value="ECO:0007669"/>
    <property type="project" value="UniProtKB-SubCell"/>
</dbReference>
<protein>
    <submittedName>
        <fullName evidence="9">Zinc finger protein 26</fullName>
    </submittedName>
</protein>
<organism evidence="9 10">
    <name type="scientific">Papilio machaon</name>
    <name type="common">Old World swallowtail butterfly</name>
    <dbReference type="NCBI Taxonomy" id="76193"/>
    <lineage>
        <taxon>Eukaryota</taxon>
        <taxon>Metazoa</taxon>
        <taxon>Ecdysozoa</taxon>
        <taxon>Arthropoda</taxon>
        <taxon>Hexapoda</taxon>
        <taxon>Insecta</taxon>
        <taxon>Pterygota</taxon>
        <taxon>Neoptera</taxon>
        <taxon>Endopterygota</taxon>
        <taxon>Lepidoptera</taxon>
        <taxon>Glossata</taxon>
        <taxon>Ditrysia</taxon>
        <taxon>Papilionoidea</taxon>
        <taxon>Papilionidae</taxon>
        <taxon>Papilioninae</taxon>
        <taxon>Papilio</taxon>
    </lineage>
</organism>